<evidence type="ECO:0000256" key="3">
    <source>
        <dbReference type="ARBA" id="ARBA00022723"/>
    </source>
</evidence>
<dbReference type="InterPro" id="IPR038765">
    <property type="entry name" value="Papain-like_cys_pep_sf"/>
</dbReference>
<dbReference type="eggNOG" id="KOG3288">
    <property type="taxonomic scope" value="Eukaryota"/>
</dbReference>
<evidence type="ECO:0000256" key="9">
    <source>
        <dbReference type="RuleBase" id="RU367104"/>
    </source>
</evidence>
<evidence type="ECO:0000259" key="10">
    <source>
        <dbReference type="PROSITE" id="PS50802"/>
    </source>
</evidence>
<keyword evidence="3" id="KW-0479">Metal-binding</keyword>
<dbReference type="EMBL" id="JH432004">
    <property type="status" value="NOT_ANNOTATED_CDS"/>
    <property type="molecule type" value="Genomic_DNA"/>
</dbReference>
<dbReference type="InterPro" id="IPR057766">
    <property type="entry name" value="Znf-C2H2_OTU1-like_C"/>
</dbReference>
<evidence type="ECO:0000256" key="6">
    <source>
        <dbReference type="ARBA" id="ARBA00022801"/>
    </source>
</evidence>
<dbReference type="CDD" id="cd22745">
    <property type="entry name" value="OTU_OTU1"/>
    <property type="match status" value="1"/>
</dbReference>
<feature type="domain" description="OTU" evidence="10">
    <location>
        <begin position="103"/>
        <end position="229"/>
    </location>
</feature>
<evidence type="ECO:0000256" key="8">
    <source>
        <dbReference type="ARBA" id="ARBA00022833"/>
    </source>
</evidence>
<dbReference type="GO" id="GO:0008270">
    <property type="term" value="F:zinc ion binding"/>
    <property type="evidence" value="ECO:0007669"/>
    <property type="project" value="UniProtKB-KW"/>
</dbReference>
<sequence length="304" mass="33132">MTSSASSWRLRCIGPRGSFVVSGLTGESSVNDLLADIASASGIAQRRVRLLTRFPPMPRPTPINIPDNRKTLASVGIRSGDLLHIEESDESAEELLSAVPGILMKHVVPADNSCLFNAVAYALSGSSAQILNATYMRQIVASTVSSNPSTYISAMLDDRTNNEYSSWILLETSWGGAVELSIFARHFEVEIVVVNAQNASLARFGEDSNYQQRIFLLYDGIHYDPLVLISPTGGETLQSLFSTSSDSVLVSALELAQEAQRGRQFTDLKRLPMSCLVCKQQLAGPVEAQKHAQEKGHINFKEET</sequence>
<dbReference type="PANTHER" id="PTHR13312:SF0">
    <property type="entry name" value="UBIQUITIN THIOESTERASE OTU1"/>
    <property type="match status" value="1"/>
</dbReference>
<dbReference type="AlphaFoldDB" id="T1JAT8"/>
<dbReference type="EnsemblMetazoa" id="SMAR010861-RA">
    <property type="protein sequence ID" value="SMAR010861-PA"/>
    <property type="gene ID" value="SMAR010861"/>
</dbReference>
<dbReference type="STRING" id="126957.T1JAT8"/>
<dbReference type="OMA" id="TRCILVY"/>
<dbReference type="InterPro" id="IPR048857">
    <property type="entry name" value="OTU1_Ubl"/>
</dbReference>
<dbReference type="HOGENOM" id="CLU_049327_1_1_1"/>
<dbReference type="Proteomes" id="UP000014500">
    <property type="component" value="Unassembled WGS sequence"/>
</dbReference>
<keyword evidence="2" id="KW-0645">Protease</keyword>
<dbReference type="PANTHER" id="PTHR13312">
    <property type="entry name" value="HIV-INDUCED PROTEIN-7-LIKE PROTEASE"/>
    <property type="match status" value="1"/>
</dbReference>
<reference evidence="12" key="1">
    <citation type="submission" date="2011-05" db="EMBL/GenBank/DDBJ databases">
        <authorList>
            <person name="Richards S.R."/>
            <person name="Qu J."/>
            <person name="Jiang H."/>
            <person name="Jhangiani S.N."/>
            <person name="Agravi P."/>
            <person name="Goodspeed R."/>
            <person name="Gross S."/>
            <person name="Mandapat C."/>
            <person name="Jackson L."/>
            <person name="Mathew T."/>
            <person name="Pu L."/>
            <person name="Thornton R."/>
            <person name="Saada N."/>
            <person name="Wilczek-Boney K.B."/>
            <person name="Lee S."/>
            <person name="Kovar C."/>
            <person name="Wu Y."/>
            <person name="Scherer S.E."/>
            <person name="Worley K.C."/>
            <person name="Muzny D.M."/>
            <person name="Gibbs R."/>
        </authorList>
    </citation>
    <scope>NUCLEOTIDE SEQUENCE</scope>
    <source>
        <strain evidence="12">Brora</strain>
    </source>
</reference>
<keyword evidence="4" id="KW-0863">Zinc-finger</keyword>
<evidence type="ECO:0000313" key="12">
    <source>
        <dbReference type="Proteomes" id="UP000014500"/>
    </source>
</evidence>
<organism evidence="11 12">
    <name type="scientific">Strigamia maritima</name>
    <name type="common">European centipede</name>
    <name type="synonym">Geophilus maritimus</name>
    <dbReference type="NCBI Taxonomy" id="126957"/>
    <lineage>
        <taxon>Eukaryota</taxon>
        <taxon>Metazoa</taxon>
        <taxon>Ecdysozoa</taxon>
        <taxon>Arthropoda</taxon>
        <taxon>Myriapoda</taxon>
        <taxon>Chilopoda</taxon>
        <taxon>Pleurostigmophora</taxon>
        <taxon>Geophilomorpha</taxon>
        <taxon>Linotaeniidae</taxon>
        <taxon>Strigamia</taxon>
    </lineage>
</organism>
<comment type="function">
    <text evidence="9">Hydrolase that can remove conjugated ubiquitin from proteins and may therefore play an important regulatory role at the level of protein turnover by preventing degradation.</text>
</comment>
<dbReference type="GO" id="GO:0030968">
    <property type="term" value="P:endoplasmic reticulum unfolded protein response"/>
    <property type="evidence" value="ECO:0007669"/>
    <property type="project" value="TreeGrafter"/>
</dbReference>
<dbReference type="EC" id="3.4.19.12" evidence="9"/>
<evidence type="ECO:0000256" key="5">
    <source>
        <dbReference type="ARBA" id="ARBA00022786"/>
    </source>
</evidence>
<accession>T1JAT8</accession>
<dbReference type="SUPFAM" id="SSF54001">
    <property type="entry name" value="Cysteine proteinases"/>
    <property type="match status" value="1"/>
</dbReference>
<evidence type="ECO:0000256" key="7">
    <source>
        <dbReference type="ARBA" id="ARBA00022807"/>
    </source>
</evidence>
<dbReference type="GO" id="GO:0004843">
    <property type="term" value="F:cysteine-type deubiquitinase activity"/>
    <property type="evidence" value="ECO:0007669"/>
    <property type="project" value="UniProtKB-UniRule"/>
</dbReference>
<dbReference type="Pfam" id="PF02338">
    <property type="entry name" value="OTU"/>
    <property type="match status" value="1"/>
</dbReference>
<proteinExistence type="predicted"/>
<evidence type="ECO:0000256" key="1">
    <source>
        <dbReference type="ARBA" id="ARBA00000707"/>
    </source>
</evidence>
<dbReference type="InterPro" id="IPR029071">
    <property type="entry name" value="Ubiquitin-like_domsf"/>
</dbReference>
<evidence type="ECO:0000313" key="11">
    <source>
        <dbReference type="EnsemblMetazoa" id="SMAR010861-PA"/>
    </source>
</evidence>
<evidence type="ECO:0000256" key="2">
    <source>
        <dbReference type="ARBA" id="ARBA00022670"/>
    </source>
</evidence>
<keyword evidence="8" id="KW-0862">Zinc</keyword>
<protein>
    <recommendedName>
        <fullName evidence="9">Ubiquitin thioesterase OTU</fullName>
        <ecNumber evidence="9">3.4.19.12</ecNumber>
    </recommendedName>
</protein>
<keyword evidence="5 9" id="KW-0833">Ubl conjugation pathway</keyword>
<dbReference type="PROSITE" id="PS50802">
    <property type="entry name" value="OTU"/>
    <property type="match status" value="1"/>
</dbReference>
<dbReference type="GO" id="GO:0036503">
    <property type="term" value="P:ERAD pathway"/>
    <property type="evidence" value="ECO:0007669"/>
    <property type="project" value="TreeGrafter"/>
</dbReference>
<dbReference type="InterPro" id="IPR003323">
    <property type="entry name" value="OTU_dom"/>
</dbReference>
<dbReference type="Gene3D" id="3.10.20.90">
    <property type="entry name" value="Phosphatidylinositol 3-kinase Catalytic Subunit, Chain A, domain 1"/>
    <property type="match status" value="1"/>
</dbReference>
<dbReference type="GO" id="GO:0005634">
    <property type="term" value="C:nucleus"/>
    <property type="evidence" value="ECO:0007669"/>
    <property type="project" value="TreeGrafter"/>
</dbReference>
<evidence type="ECO:0000256" key="4">
    <source>
        <dbReference type="ARBA" id="ARBA00022771"/>
    </source>
</evidence>
<dbReference type="CDD" id="cd17059">
    <property type="entry name" value="Ubl_OTU1"/>
    <property type="match status" value="1"/>
</dbReference>
<dbReference type="Pfam" id="PF24560">
    <property type="entry name" value="zf-C2H2_OTU1_C"/>
    <property type="match status" value="1"/>
</dbReference>
<dbReference type="SUPFAM" id="SSF54236">
    <property type="entry name" value="Ubiquitin-like"/>
    <property type="match status" value="1"/>
</dbReference>
<dbReference type="Gene3D" id="3.90.70.80">
    <property type="match status" value="1"/>
</dbReference>
<reference evidence="11" key="2">
    <citation type="submission" date="2015-02" db="UniProtKB">
        <authorList>
            <consortium name="EnsemblMetazoa"/>
        </authorList>
    </citation>
    <scope>IDENTIFICATION</scope>
</reference>
<comment type="subcellular location">
    <subcellularLocation>
        <location evidence="9">Cytoplasm</location>
    </subcellularLocation>
</comment>
<dbReference type="GO" id="GO:0016579">
    <property type="term" value="P:protein deubiquitination"/>
    <property type="evidence" value="ECO:0007669"/>
    <property type="project" value="TreeGrafter"/>
</dbReference>
<comment type="catalytic activity">
    <reaction evidence="1 9">
        <text>Thiol-dependent hydrolysis of ester, thioester, amide, peptide and isopeptide bonds formed by the C-terminal Gly of ubiquitin (a 76-residue protein attached to proteins as an intracellular targeting signal).</text>
        <dbReference type="EC" id="3.4.19.12"/>
    </reaction>
</comment>
<keyword evidence="6 9" id="KW-0378">Hydrolase</keyword>
<keyword evidence="7 9" id="KW-0788">Thiol protease</keyword>
<dbReference type="Pfam" id="PF21403">
    <property type="entry name" value="OTU1_UBXL"/>
    <property type="match status" value="1"/>
</dbReference>
<keyword evidence="12" id="KW-1185">Reference proteome</keyword>
<keyword evidence="9" id="KW-0963">Cytoplasm</keyword>
<dbReference type="GO" id="GO:0005829">
    <property type="term" value="C:cytosol"/>
    <property type="evidence" value="ECO:0007669"/>
    <property type="project" value="TreeGrafter"/>
</dbReference>
<dbReference type="PhylomeDB" id="T1JAT8"/>
<name>T1JAT8_STRMM</name>